<accession>A0A8X6MZH6</accession>
<organism evidence="1 2">
    <name type="scientific">Nephila pilipes</name>
    <name type="common">Giant wood spider</name>
    <name type="synonym">Nephila maculata</name>
    <dbReference type="NCBI Taxonomy" id="299642"/>
    <lineage>
        <taxon>Eukaryota</taxon>
        <taxon>Metazoa</taxon>
        <taxon>Ecdysozoa</taxon>
        <taxon>Arthropoda</taxon>
        <taxon>Chelicerata</taxon>
        <taxon>Arachnida</taxon>
        <taxon>Araneae</taxon>
        <taxon>Araneomorphae</taxon>
        <taxon>Entelegynae</taxon>
        <taxon>Araneoidea</taxon>
        <taxon>Nephilidae</taxon>
        <taxon>Nephila</taxon>
    </lineage>
</organism>
<protein>
    <submittedName>
        <fullName evidence="1">Uncharacterized protein</fullName>
    </submittedName>
</protein>
<dbReference type="EMBL" id="BMAW01052478">
    <property type="protein sequence ID" value="GFS85920.1"/>
    <property type="molecule type" value="Genomic_DNA"/>
</dbReference>
<evidence type="ECO:0000313" key="1">
    <source>
        <dbReference type="EMBL" id="GFS85920.1"/>
    </source>
</evidence>
<name>A0A8X6MZH6_NEPPI</name>
<keyword evidence="2" id="KW-1185">Reference proteome</keyword>
<gene>
    <name evidence="1" type="primary">NCL1_18726</name>
    <name evidence="1" type="ORF">NPIL_614621</name>
</gene>
<evidence type="ECO:0000313" key="2">
    <source>
        <dbReference type="Proteomes" id="UP000887013"/>
    </source>
</evidence>
<dbReference type="Proteomes" id="UP000887013">
    <property type="component" value="Unassembled WGS sequence"/>
</dbReference>
<sequence length="208" mass="23150">MLTDKLEAFDNLRRSLPSGPKRHVKASETLNVGRQVSSSIPKREYSHEVPIERSSLKCYGSQTRSPRLTLIDITFCGKKGRVCADTGSSYSIAGEKMYQVFKDKGLISQETTLAMSLADGQQTTGKRKSNSSAGLILDVKNACWYFWDNPTHKYPFGEELDTPSIAEKMSGNNCQLREGKEYVFAAESPQRTNHFISSDKRIGNGSPQ</sequence>
<dbReference type="AlphaFoldDB" id="A0A8X6MZH6"/>
<comment type="caution">
    <text evidence="1">The sequence shown here is derived from an EMBL/GenBank/DDBJ whole genome shotgun (WGS) entry which is preliminary data.</text>
</comment>
<reference evidence="1" key="1">
    <citation type="submission" date="2020-08" db="EMBL/GenBank/DDBJ databases">
        <title>Multicomponent nature underlies the extraordinary mechanical properties of spider dragline silk.</title>
        <authorList>
            <person name="Kono N."/>
            <person name="Nakamura H."/>
            <person name="Mori M."/>
            <person name="Yoshida Y."/>
            <person name="Ohtoshi R."/>
            <person name="Malay A.D."/>
            <person name="Moran D.A.P."/>
            <person name="Tomita M."/>
            <person name="Numata K."/>
            <person name="Arakawa K."/>
        </authorList>
    </citation>
    <scope>NUCLEOTIDE SEQUENCE</scope>
</reference>
<proteinExistence type="predicted"/>